<accession>A0A8D8V0Q7</accession>
<protein>
    <submittedName>
        <fullName evidence="2">Uncharacterized protein</fullName>
    </submittedName>
</protein>
<keyword evidence="1" id="KW-1133">Transmembrane helix</keyword>
<organism evidence="2">
    <name type="scientific">Cacopsylla melanoneura</name>
    <dbReference type="NCBI Taxonomy" id="428564"/>
    <lineage>
        <taxon>Eukaryota</taxon>
        <taxon>Metazoa</taxon>
        <taxon>Ecdysozoa</taxon>
        <taxon>Arthropoda</taxon>
        <taxon>Hexapoda</taxon>
        <taxon>Insecta</taxon>
        <taxon>Pterygota</taxon>
        <taxon>Neoptera</taxon>
        <taxon>Paraneoptera</taxon>
        <taxon>Hemiptera</taxon>
        <taxon>Sternorrhyncha</taxon>
        <taxon>Psylloidea</taxon>
        <taxon>Psyllidae</taxon>
        <taxon>Psyllinae</taxon>
        <taxon>Cacopsylla</taxon>
    </lineage>
</organism>
<keyword evidence="1" id="KW-0812">Transmembrane</keyword>
<name>A0A8D8V0Q7_9HEMI</name>
<dbReference type="EMBL" id="HBUF01355154">
    <property type="protein sequence ID" value="CAG6716894.1"/>
    <property type="molecule type" value="Transcribed_RNA"/>
</dbReference>
<feature type="transmembrane region" description="Helical" evidence="1">
    <location>
        <begin position="88"/>
        <end position="109"/>
    </location>
</feature>
<evidence type="ECO:0000256" key="1">
    <source>
        <dbReference type="SAM" id="Phobius"/>
    </source>
</evidence>
<keyword evidence="1" id="KW-0472">Membrane</keyword>
<feature type="transmembrane region" description="Helical" evidence="1">
    <location>
        <begin position="7"/>
        <end position="30"/>
    </location>
</feature>
<evidence type="ECO:0000313" key="2">
    <source>
        <dbReference type="EMBL" id="CAG6716886.1"/>
    </source>
</evidence>
<reference evidence="2" key="1">
    <citation type="submission" date="2021-05" db="EMBL/GenBank/DDBJ databases">
        <authorList>
            <person name="Alioto T."/>
            <person name="Alioto T."/>
            <person name="Gomez Garrido J."/>
        </authorList>
    </citation>
    <scope>NUCLEOTIDE SEQUENCE</scope>
</reference>
<dbReference type="EMBL" id="HBUF01355152">
    <property type="protein sequence ID" value="CAG6716886.1"/>
    <property type="molecule type" value="Transcribed_RNA"/>
</dbReference>
<dbReference type="AlphaFoldDB" id="A0A8D8V0Q7"/>
<sequence>MCKIVDIFFIMVIVFCFISTLLAATVHLHWLLCRKLMNFSKSEICVLSCRMRSSLVFIGPMMDLLISSRSCSSSLRFTFRFSLSFSSLMIICCLFIIKLVGISASSLLLNSYT</sequence>
<proteinExistence type="predicted"/>